<evidence type="ECO:0000313" key="2">
    <source>
        <dbReference type="EMBL" id="ELY48161.1"/>
    </source>
</evidence>
<dbReference type="OrthoDB" id="201599at2157"/>
<dbReference type="STRING" id="1230460.C495_01765"/>
<evidence type="ECO:0000256" key="1">
    <source>
        <dbReference type="SAM" id="Phobius"/>
    </source>
</evidence>
<dbReference type="Pfam" id="PF20108">
    <property type="entry name" value="DUF6498"/>
    <property type="match status" value="1"/>
</dbReference>
<evidence type="ECO:0000313" key="3">
    <source>
        <dbReference type="Proteomes" id="UP000011661"/>
    </source>
</evidence>
<organism evidence="2 3">
    <name type="scientific">Natronorubrum sulfidifaciens JCM 14089</name>
    <dbReference type="NCBI Taxonomy" id="1230460"/>
    <lineage>
        <taxon>Archaea</taxon>
        <taxon>Methanobacteriati</taxon>
        <taxon>Methanobacteriota</taxon>
        <taxon>Stenosarchaea group</taxon>
        <taxon>Halobacteria</taxon>
        <taxon>Halobacteriales</taxon>
        <taxon>Natrialbaceae</taxon>
        <taxon>Natronorubrum</taxon>
    </lineage>
</organism>
<feature type="transmembrane region" description="Helical" evidence="1">
    <location>
        <begin position="157"/>
        <end position="178"/>
    </location>
</feature>
<feature type="transmembrane region" description="Helical" evidence="1">
    <location>
        <begin position="70"/>
        <end position="86"/>
    </location>
</feature>
<reference evidence="2 3" key="1">
    <citation type="journal article" date="2014" name="PLoS Genet.">
        <title>Phylogenetically driven sequencing of extremely halophilic archaea reveals strategies for static and dynamic osmo-response.</title>
        <authorList>
            <person name="Becker E.A."/>
            <person name="Seitzer P.M."/>
            <person name="Tritt A."/>
            <person name="Larsen D."/>
            <person name="Krusor M."/>
            <person name="Yao A.I."/>
            <person name="Wu D."/>
            <person name="Madern D."/>
            <person name="Eisen J.A."/>
            <person name="Darling A.E."/>
            <person name="Facciotti M.T."/>
        </authorList>
    </citation>
    <scope>NUCLEOTIDE SEQUENCE [LARGE SCALE GENOMIC DNA]</scope>
    <source>
        <strain evidence="2 3">JCM 14089</strain>
    </source>
</reference>
<feature type="transmembrane region" description="Helical" evidence="1">
    <location>
        <begin position="131"/>
        <end position="151"/>
    </location>
</feature>
<protein>
    <submittedName>
        <fullName evidence="2">Uncharacterized protein</fullName>
    </submittedName>
</protein>
<dbReference type="AlphaFoldDB" id="L9WFW0"/>
<keyword evidence="3" id="KW-1185">Reference proteome</keyword>
<dbReference type="EMBL" id="AOHX01000025">
    <property type="protein sequence ID" value="ELY48161.1"/>
    <property type="molecule type" value="Genomic_DNA"/>
</dbReference>
<gene>
    <name evidence="2" type="ORF">C495_01765</name>
</gene>
<dbReference type="eggNOG" id="arCOG03920">
    <property type="taxonomic scope" value="Archaea"/>
</dbReference>
<sequence>MLSTRAHRVRRQRLRQSQKHGGPFIIQERESIAMRSSRTGSRIAAAGVVVANLVSLVGVVFFGWTLHSLLVIYWLESGVLGMAYVAKIRRAEGTDDPDELPAWEISSVGDTAPRTLESFVGKPNRAIARYFGTYFGAFWLFHGVFVLYGLPSEFPDMATASPSAVVVAAVSLAIYHVLSYRLNYLGAREFERNGPVTLMVDPLERIVVLHVTIVLGSIPLEWFGAPTGAVAVMVLVKTSFDLEAHRREHERARQRTATASTAN</sequence>
<comment type="caution">
    <text evidence="2">The sequence shown here is derived from an EMBL/GenBank/DDBJ whole genome shotgun (WGS) entry which is preliminary data.</text>
</comment>
<dbReference type="Proteomes" id="UP000011661">
    <property type="component" value="Unassembled WGS sequence"/>
</dbReference>
<keyword evidence="1" id="KW-0812">Transmembrane</keyword>
<proteinExistence type="predicted"/>
<keyword evidence="1" id="KW-1133">Transmembrane helix</keyword>
<feature type="transmembrane region" description="Helical" evidence="1">
    <location>
        <begin position="43"/>
        <end position="64"/>
    </location>
</feature>
<name>L9WFW0_9EURY</name>
<dbReference type="PATRIC" id="fig|1230460.4.peg.352"/>
<keyword evidence="1" id="KW-0472">Membrane</keyword>
<dbReference type="InterPro" id="IPR045466">
    <property type="entry name" value="DUF6498"/>
</dbReference>
<accession>L9WFW0</accession>